<dbReference type="InterPro" id="IPR039491">
    <property type="entry name" value="REX1-B"/>
</dbReference>
<name>A0A7S3WLI5_EMIHU</name>
<proteinExistence type="predicted"/>
<evidence type="ECO:0000256" key="1">
    <source>
        <dbReference type="SAM" id="MobiDB-lite"/>
    </source>
</evidence>
<reference evidence="2" key="1">
    <citation type="submission" date="2021-01" db="EMBL/GenBank/DDBJ databases">
        <authorList>
            <person name="Corre E."/>
            <person name="Pelletier E."/>
            <person name="Niang G."/>
            <person name="Scheremetjew M."/>
            <person name="Finn R."/>
            <person name="Kale V."/>
            <person name="Holt S."/>
            <person name="Cochrane G."/>
            <person name="Meng A."/>
            <person name="Brown T."/>
            <person name="Cohen L."/>
        </authorList>
    </citation>
    <scope>NUCLEOTIDE SEQUENCE</scope>
    <source>
        <strain evidence="2">379</strain>
    </source>
</reference>
<dbReference type="EMBL" id="HBIR01034041">
    <property type="protein sequence ID" value="CAE0564291.1"/>
    <property type="molecule type" value="Transcribed_RNA"/>
</dbReference>
<dbReference type="Pfam" id="PF14966">
    <property type="entry name" value="DNA_repr_REX1B"/>
    <property type="match status" value="1"/>
</dbReference>
<feature type="region of interest" description="Disordered" evidence="1">
    <location>
        <begin position="1"/>
        <end position="28"/>
    </location>
</feature>
<organism evidence="2">
    <name type="scientific">Emiliania huxleyi</name>
    <name type="common">Coccolithophore</name>
    <name type="synonym">Pontosphaera huxleyi</name>
    <dbReference type="NCBI Taxonomy" id="2903"/>
    <lineage>
        <taxon>Eukaryota</taxon>
        <taxon>Haptista</taxon>
        <taxon>Haptophyta</taxon>
        <taxon>Prymnesiophyceae</taxon>
        <taxon>Isochrysidales</taxon>
        <taxon>Noelaerhabdaceae</taxon>
        <taxon>Emiliania</taxon>
    </lineage>
</organism>
<accession>A0A7S3WLI5</accession>
<dbReference type="AlphaFoldDB" id="A0A7S3WLI5"/>
<sequence length="190" mass="20479">MLSSGSSIRRTEPMAGKGSAERRPPPTVEDLMFERPHIAASGARELMQLVQESQRARLALAANFESRFEDLVTEGAASGYPALVEQFRPLFAACDATLEALATALAGREGGAAASRLVTSLVREERMRHDAHLKVQVTRQHKSVAGAPDEEEAAEARAALEGAEATEMGYVETIRELLEELTAEAADCED</sequence>
<evidence type="ECO:0000313" key="2">
    <source>
        <dbReference type="EMBL" id="CAE0564291.1"/>
    </source>
</evidence>
<gene>
    <name evidence="2" type="ORF">EHUX00137_LOCUS26495</name>
</gene>
<protein>
    <submittedName>
        <fullName evidence="2">Uncharacterized protein</fullName>
    </submittedName>
</protein>